<accession>A0A6D2L2A2</accession>
<dbReference type="PANTHER" id="PTHR10426">
    <property type="entry name" value="STRICTOSIDINE SYNTHASE-RELATED"/>
    <property type="match status" value="1"/>
</dbReference>
<dbReference type="InterPro" id="IPR011042">
    <property type="entry name" value="6-blade_b-propeller_TolB-like"/>
</dbReference>
<dbReference type="SUPFAM" id="SSF63829">
    <property type="entry name" value="Calcium-dependent phosphotriesterase"/>
    <property type="match status" value="1"/>
</dbReference>
<dbReference type="Pfam" id="PF03088">
    <property type="entry name" value="Str_synth"/>
    <property type="match status" value="1"/>
</dbReference>
<dbReference type="GO" id="GO:0012505">
    <property type="term" value="C:endomembrane system"/>
    <property type="evidence" value="ECO:0007669"/>
    <property type="project" value="TreeGrafter"/>
</dbReference>
<comment type="caution">
    <text evidence="7">The sequence shown here is derived from an EMBL/GenBank/DDBJ whole genome shotgun (WGS) entry which is preliminary data.</text>
</comment>
<evidence type="ECO:0000256" key="5">
    <source>
        <dbReference type="SAM" id="MobiDB-lite"/>
    </source>
</evidence>
<dbReference type="Gene3D" id="2.120.10.30">
    <property type="entry name" value="TolB, C-terminal domain"/>
    <property type="match status" value="1"/>
</dbReference>
<keyword evidence="4" id="KW-0325">Glycoprotein</keyword>
<dbReference type="GO" id="GO:0016787">
    <property type="term" value="F:hydrolase activity"/>
    <property type="evidence" value="ECO:0007669"/>
    <property type="project" value="TreeGrafter"/>
</dbReference>
<comment type="subcellular location">
    <subcellularLocation>
        <location evidence="1">Vacuole</location>
    </subcellularLocation>
</comment>
<protein>
    <recommendedName>
        <fullName evidence="6">Strictosidine synthase conserved region domain-containing protein</fullName>
    </recommendedName>
</protein>
<dbReference type="Proteomes" id="UP000467841">
    <property type="component" value="Unassembled WGS sequence"/>
</dbReference>
<keyword evidence="3" id="KW-0926">Vacuole</keyword>
<dbReference type="AlphaFoldDB" id="A0A6D2L2A2"/>
<evidence type="ECO:0000313" key="7">
    <source>
        <dbReference type="EMBL" id="CAA7059730.1"/>
    </source>
</evidence>
<dbReference type="EMBL" id="CACVBM020001795">
    <property type="protein sequence ID" value="CAA7059730.1"/>
    <property type="molecule type" value="Genomic_DNA"/>
</dbReference>
<evidence type="ECO:0000256" key="3">
    <source>
        <dbReference type="ARBA" id="ARBA00022554"/>
    </source>
</evidence>
<gene>
    <name evidence="7" type="ORF">MERR_LOCUS46966</name>
</gene>
<name>A0A6D2L2A2_9BRAS</name>
<sequence length="359" mass="41282">MDTNEEEDAIYFNDSSDTYHFGDVFYAFLCGEKTGRAIRYDKKTKKAKVVMDHLHFPNGLALSKDGSFVLSCEVPTQFVHRYWAKGPKAGTRDIFAKLPGYADNIRRTETWDFWVALHSKKTPFSRRPHAVAVKLCGETGEVLEILEDSERKNMKFLHGYKSCIQKERNALFELKQFIISNSEVSNNASFPTTTHVLPTWTNGTTGDCCRLKEIKCNRTTGRVTGIVLENLYFKQSSLLNLSLLHPFEEVRRLKISAQGVGLAGLFDDVEGMNGTRRNKTRRNQTRYNGKEMNKTKQNGMGMNGTRWNEMRRNRTMHNGEKMNRTRQKGMGMNEMRRNETGRNRTTQNGKEMNKVMKMG</sequence>
<evidence type="ECO:0000256" key="1">
    <source>
        <dbReference type="ARBA" id="ARBA00004116"/>
    </source>
</evidence>
<proteinExistence type="inferred from homology"/>
<reference evidence="7" key="1">
    <citation type="submission" date="2020-01" db="EMBL/GenBank/DDBJ databases">
        <authorList>
            <person name="Mishra B."/>
        </authorList>
    </citation>
    <scope>NUCLEOTIDE SEQUENCE [LARGE SCALE GENOMIC DNA]</scope>
</reference>
<evidence type="ECO:0000259" key="6">
    <source>
        <dbReference type="Pfam" id="PF03088"/>
    </source>
</evidence>
<feature type="domain" description="Strictosidine synthase conserved region" evidence="6">
    <location>
        <begin position="1"/>
        <end position="87"/>
    </location>
</feature>
<evidence type="ECO:0000256" key="4">
    <source>
        <dbReference type="ARBA" id="ARBA00023180"/>
    </source>
</evidence>
<dbReference type="GO" id="GO:0005773">
    <property type="term" value="C:vacuole"/>
    <property type="evidence" value="ECO:0007669"/>
    <property type="project" value="UniProtKB-SubCell"/>
</dbReference>
<dbReference type="PANTHER" id="PTHR10426:SF111">
    <property type="entry name" value="PROTEIN STRICTOSIDINE SYNTHASE-LIKE 1"/>
    <property type="match status" value="1"/>
</dbReference>
<dbReference type="OrthoDB" id="5307922at2759"/>
<comment type="similarity">
    <text evidence="2">Belongs to the strictosidine synthase family.</text>
</comment>
<dbReference type="InterPro" id="IPR018119">
    <property type="entry name" value="Strictosidine_synth_cons-reg"/>
</dbReference>
<organism evidence="7 8">
    <name type="scientific">Microthlaspi erraticum</name>
    <dbReference type="NCBI Taxonomy" id="1685480"/>
    <lineage>
        <taxon>Eukaryota</taxon>
        <taxon>Viridiplantae</taxon>
        <taxon>Streptophyta</taxon>
        <taxon>Embryophyta</taxon>
        <taxon>Tracheophyta</taxon>
        <taxon>Spermatophyta</taxon>
        <taxon>Magnoliopsida</taxon>
        <taxon>eudicotyledons</taxon>
        <taxon>Gunneridae</taxon>
        <taxon>Pentapetalae</taxon>
        <taxon>rosids</taxon>
        <taxon>malvids</taxon>
        <taxon>Brassicales</taxon>
        <taxon>Brassicaceae</taxon>
        <taxon>Coluteocarpeae</taxon>
        <taxon>Microthlaspi</taxon>
    </lineage>
</organism>
<keyword evidence="8" id="KW-1185">Reference proteome</keyword>
<evidence type="ECO:0000256" key="2">
    <source>
        <dbReference type="ARBA" id="ARBA00009191"/>
    </source>
</evidence>
<evidence type="ECO:0000313" key="8">
    <source>
        <dbReference type="Proteomes" id="UP000467841"/>
    </source>
</evidence>
<feature type="region of interest" description="Disordered" evidence="5">
    <location>
        <begin position="340"/>
        <end position="359"/>
    </location>
</feature>